<dbReference type="KEGG" id="ccho:CCHOA_04945"/>
<dbReference type="AlphaFoldDB" id="A0A3G6J5R6"/>
<dbReference type="SUPFAM" id="SSF56322">
    <property type="entry name" value="ADC synthase"/>
    <property type="match status" value="1"/>
</dbReference>
<dbReference type="EMBL" id="CP033896">
    <property type="protein sequence ID" value="AZA13397.1"/>
    <property type="molecule type" value="Genomic_DNA"/>
</dbReference>
<sequence>MKESAWDGRTGGRTDAALRVLGAVVGYSSSTTSPAMCDCQVVITLTTTMTDSRPASAPDFLLSRASGSLRTQGSASTFSDVDEAMWALAHAKVDLVVGALPFRFDDPAALTVPKHAIFSAGPLEPHAYYRTGEGSKLSAQVLREVPSVAVHEERVAALIRTIANTAVEKVVLARAIDIAFDPPVDPLTVAAKLIDLSASLDGFAVDLTPAGERFAGSMLVGSSPEVLLKKQGATVTAFPLAGSLPRGRTPEEDAANKEALHNSAKDIAEHRFVVDALVDTLGPLCEQIDYPQRPEITATAEMWHLATPITATLRSADITALDLAVRCHPTPAVCGTPQALAYDLINTIEQPRNFYGGAVGWSDKDGNGEFMVAIRCAEVAADGNSARAWAGGGIVAESHAADEVQETSAKLRTIARALQIDVGPTTS</sequence>
<reference evidence="7 8" key="1">
    <citation type="submission" date="2018-11" db="EMBL/GenBank/DDBJ databases">
        <authorList>
            <person name="Kleinhagauer T."/>
            <person name="Glaeser S.P."/>
            <person name="Spergser J."/>
            <person name="Ruckert C."/>
            <person name="Kaempfer P."/>
            <person name="Busse H.-J."/>
        </authorList>
    </citation>
    <scope>NUCLEOTIDE SEQUENCE [LARGE SCALE GENOMIC DNA]</scope>
    <source>
        <strain evidence="7 8">200CH</strain>
    </source>
</reference>
<evidence type="ECO:0000256" key="2">
    <source>
        <dbReference type="ARBA" id="ARBA00005297"/>
    </source>
</evidence>
<comment type="catalytic activity">
    <reaction evidence="1">
        <text>chorismate = isochorismate</text>
        <dbReference type="Rhea" id="RHEA:18985"/>
        <dbReference type="ChEBI" id="CHEBI:29748"/>
        <dbReference type="ChEBI" id="CHEBI:29780"/>
        <dbReference type="EC" id="5.4.4.2"/>
    </reaction>
</comment>
<dbReference type="InterPro" id="IPR019999">
    <property type="entry name" value="Anth_synth_I-like"/>
</dbReference>
<evidence type="ECO:0000256" key="3">
    <source>
        <dbReference type="ARBA" id="ARBA00012824"/>
    </source>
</evidence>
<protein>
    <recommendedName>
        <fullName evidence="3">isochorismate synthase</fullName>
        <ecNumber evidence="3">5.4.4.2</ecNumber>
    </recommendedName>
    <alternativeName>
        <fullName evidence="5">Isochorismate mutase</fullName>
    </alternativeName>
</protein>
<evidence type="ECO:0000259" key="6">
    <source>
        <dbReference type="Pfam" id="PF00425"/>
    </source>
</evidence>
<dbReference type="GO" id="GO:0008909">
    <property type="term" value="F:isochorismate synthase activity"/>
    <property type="evidence" value="ECO:0007669"/>
    <property type="project" value="UniProtKB-EC"/>
</dbReference>
<name>A0A3G6J5R6_9CORY</name>
<evidence type="ECO:0000256" key="5">
    <source>
        <dbReference type="ARBA" id="ARBA00041564"/>
    </source>
</evidence>
<dbReference type="PANTHER" id="PTHR42839">
    <property type="entry name" value="ISOCHORISMATE SYNTHASE ENTC"/>
    <property type="match status" value="1"/>
</dbReference>
<feature type="domain" description="Chorismate-utilising enzyme C-terminal" evidence="6">
    <location>
        <begin position="151"/>
        <end position="410"/>
    </location>
</feature>
<accession>A0A3G6J5R6</accession>
<dbReference type="PRINTS" id="PR00095">
    <property type="entry name" value="ANTSNTHASEI"/>
</dbReference>
<keyword evidence="4 7" id="KW-0413">Isomerase</keyword>
<keyword evidence="8" id="KW-1185">Reference proteome</keyword>
<evidence type="ECO:0000256" key="4">
    <source>
        <dbReference type="ARBA" id="ARBA00023235"/>
    </source>
</evidence>
<dbReference type="GO" id="GO:0009697">
    <property type="term" value="P:salicylic acid biosynthetic process"/>
    <property type="evidence" value="ECO:0007669"/>
    <property type="project" value="TreeGrafter"/>
</dbReference>
<dbReference type="PANTHER" id="PTHR42839:SF2">
    <property type="entry name" value="ISOCHORISMATE SYNTHASE ENTC"/>
    <property type="match status" value="1"/>
</dbReference>
<dbReference type="Pfam" id="PF00425">
    <property type="entry name" value="Chorismate_bind"/>
    <property type="match status" value="1"/>
</dbReference>
<dbReference type="InterPro" id="IPR004561">
    <property type="entry name" value="IsoChor_synthase"/>
</dbReference>
<dbReference type="InterPro" id="IPR005801">
    <property type="entry name" value="ADC_synthase"/>
</dbReference>
<dbReference type="Proteomes" id="UP000269019">
    <property type="component" value="Chromosome"/>
</dbReference>
<proteinExistence type="inferred from homology"/>
<evidence type="ECO:0000313" key="8">
    <source>
        <dbReference type="Proteomes" id="UP000269019"/>
    </source>
</evidence>
<organism evidence="7 8">
    <name type="scientific">Corynebacterium choanae</name>
    <dbReference type="NCBI Taxonomy" id="1862358"/>
    <lineage>
        <taxon>Bacteria</taxon>
        <taxon>Bacillati</taxon>
        <taxon>Actinomycetota</taxon>
        <taxon>Actinomycetes</taxon>
        <taxon>Mycobacteriales</taxon>
        <taxon>Corynebacteriaceae</taxon>
        <taxon>Corynebacterium</taxon>
    </lineage>
</organism>
<dbReference type="InterPro" id="IPR015890">
    <property type="entry name" value="Chorismate_C"/>
</dbReference>
<dbReference type="Gene3D" id="3.60.120.10">
    <property type="entry name" value="Anthranilate synthase"/>
    <property type="match status" value="1"/>
</dbReference>
<gene>
    <name evidence="7" type="primary">dhbC</name>
    <name evidence="7" type="ORF">CCHOA_04945</name>
</gene>
<evidence type="ECO:0000256" key="1">
    <source>
        <dbReference type="ARBA" id="ARBA00000799"/>
    </source>
</evidence>
<dbReference type="NCBIfam" id="TIGR00543">
    <property type="entry name" value="isochor_syn"/>
    <property type="match status" value="1"/>
</dbReference>
<dbReference type="EC" id="5.4.4.2" evidence="3"/>
<comment type="similarity">
    <text evidence="2">Belongs to the isochorismate synthase family.</text>
</comment>
<evidence type="ECO:0000313" key="7">
    <source>
        <dbReference type="EMBL" id="AZA13397.1"/>
    </source>
</evidence>